<protein>
    <submittedName>
        <fullName evidence="1">Uncharacterized protein</fullName>
    </submittedName>
</protein>
<keyword evidence="2" id="KW-1185">Reference proteome</keyword>
<name>A0A0R1VJF2_9LACO</name>
<accession>A0A0R1VJF2</accession>
<reference evidence="1 2" key="1">
    <citation type="journal article" date="2015" name="Genome Announc.">
        <title>Expanding the biotechnology potential of lactobacilli through comparative genomics of 213 strains and associated genera.</title>
        <authorList>
            <person name="Sun Z."/>
            <person name="Harris H.M."/>
            <person name="McCann A."/>
            <person name="Guo C."/>
            <person name="Argimon S."/>
            <person name="Zhang W."/>
            <person name="Yang X."/>
            <person name="Jeffery I.B."/>
            <person name="Cooney J.C."/>
            <person name="Kagawa T.F."/>
            <person name="Liu W."/>
            <person name="Song Y."/>
            <person name="Salvetti E."/>
            <person name="Wrobel A."/>
            <person name="Rasinkangas P."/>
            <person name="Parkhill J."/>
            <person name="Rea M.C."/>
            <person name="O'Sullivan O."/>
            <person name="Ritari J."/>
            <person name="Douillard F.P."/>
            <person name="Paul Ross R."/>
            <person name="Yang R."/>
            <person name="Briner A.E."/>
            <person name="Felis G.E."/>
            <person name="de Vos W.M."/>
            <person name="Barrangou R."/>
            <person name="Klaenhammer T.R."/>
            <person name="Caufield P.W."/>
            <person name="Cui Y."/>
            <person name="Zhang H."/>
            <person name="O'Toole P.W."/>
        </authorList>
    </citation>
    <scope>NUCLEOTIDE SEQUENCE [LARGE SCALE GENOMIC DNA]</scope>
    <source>
        <strain evidence="1 2">DSM 16045</strain>
    </source>
</reference>
<dbReference type="Proteomes" id="UP000051739">
    <property type="component" value="Unassembled WGS sequence"/>
</dbReference>
<comment type="caution">
    <text evidence="1">The sequence shown here is derived from an EMBL/GenBank/DDBJ whole genome shotgun (WGS) entry which is preliminary data.</text>
</comment>
<dbReference type="PATRIC" id="fig|1423749.3.peg.1463"/>
<sequence>MIIIAGCQNRQSVKVAYQNANQVQTALNQNKQLNGKYVKIKVTSVVTNDNYGYVMKSNDDDQQLRFVSKEKPKVKSGQTVTLKISSVEGNLGTYIIRYRNLTIN</sequence>
<organism evidence="1 2">
    <name type="scientific">Limosilactobacillus gastricus DSM 16045</name>
    <dbReference type="NCBI Taxonomy" id="1423749"/>
    <lineage>
        <taxon>Bacteria</taxon>
        <taxon>Bacillati</taxon>
        <taxon>Bacillota</taxon>
        <taxon>Bacilli</taxon>
        <taxon>Lactobacillales</taxon>
        <taxon>Lactobacillaceae</taxon>
        <taxon>Limosilactobacillus</taxon>
    </lineage>
</organism>
<evidence type="ECO:0000313" key="1">
    <source>
        <dbReference type="EMBL" id="KRM03123.1"/>
    </source>
</evidence>
<dbReference type="EMBL" id="AZFN01000005">
    <property type="protein sequence ID" value="KRM03123.1"/>
    <property type="molecule type" value="Genomic_DNA"/>
</dbReference>
<proteinExistence type="predicted"/>
<evidence type="ECO:0000313" key="2">
    <source>
        <dbReference type="Proteomes" id="UP000051739"/>
    </source>
</evidence>
<gene>
    <name evidence="1" type="ORF">FC60_GL001419</name>
</gene>
<dbReference type="AlphaFoldDB" id="A0A0R1VJF2"/>